<name>A0A1R1BVU2_PAEAM</name>
<protein>
    <submittedName>
        <fullName evidence="1">Uncharacterized protein</fullName>
    </submittedName>
</protein>
<sequence length="103" mass="11488">MNQGDELNVAEANAINEQEMMQYIADKTKASQANIALVLKHEQAYINKAHENAKGNDVDIDGDDLADYILSRKDVKLDELTVESILDAEMDYLMDKGHAGYVD</sequence>
<gene>
    <name evidence="1" type="ORF">BK131_13700</name>
</gene>
<comment type="caution">
    <text evidence="1">The sequence shown here is derived from an EMBL/GenBank/DDBJ whole genome shotgun (WGS) entry which is preliminary data.</text>
</comment>
<dbReference type="OrthoDB" id="2889099at2"/>
<dbReference type="Proteomes" id="UP000187134">
    <property type="component" value="Unassembled WGS sequence"/>
</dbReference>
<evidence type="ECO:0000313" key="2">
    <source>
        <dbReference type="Proteomes" id="UP000187134"/>
    </source>
</evidence>
<proteinExistence type="predicted"/>
<evidence type="ECO:0000313" key="1">
    <source>
        <dbReference type="EMBL" id="OMF13949.1"/>
    </source>
</evidence>
<accession>A0A1R1BVU2</accession>
<reference evidence="1 2" key="1">
    <citation type="submission" date="2016-11" db="EMBL/GenBank/DDBJ databases">
        <title>Paenibacillus species isolates.</title>
        <authorList>
            <person name="Beno S.M."/>
        </authorList>
    </citation>
    <scope>NUCLEOTIDE SEQUENCE [LARGE SCALE GENOMIC DNA]</scope>
    <source>
        <strain evidence="1 2">FSL H8-0246</strain>
    </source>
</reference>
<organism evidence="1 2">
    <name type="scientific">Paenibacillus amylolyticus</name>
    <dbReference type="NCBI Taxonomy" id="1451"/>
    <lineage>
        <taxon>Bacteria</taxon>
        <taxon>Bacillati</taxon>
        <taxon>Bacillota</taxon>
        <taxon>Bacilli</taxon>
        <taxon>Bacillales</taxon>
        <taxon>Paenibacillaceae</taxon>
        <taxon>Paenibacillus</taxon>
    </lineage>
</organism>
<dbReference type="EMBL" id="MRTJ01000004">
    <property type="protein sequence ID" value="OMF13949.1"/>
    <property type="molecule type" value="Genomic_DNA"/>
</dbReference>
<dbReference type="AlphaFoldDB" id="A0A1R1BVU2"/>